<accession>A0AAN8FWG8</accession>
<dbReference type="GO" id="GO:0016020">
    <property type="term" value="C:membrane"/>
    <property type="evidence" value="ECO:0007669"/>
    <property type="project" value="InterPro"/>
</dbReference>
<reference evidence="2 3" key="1">
    <citation type="submission" date="2019-10" db="EMBL/GenBank/DDBJ databases">
        <title>Assembly and Annotation for the nematode Trichostrongylus colubriformis.</title>
        <authorList>
            <person name="Martin J."/>
        </authorList>
    </citation>
    <scope>NUCLEOTIDE SEQUENCE [LARGE SCALE GENOMIC DNA]</scope>
    <source>
        <strain evidence="2">G859</strain>
        <tissue evidence="2">Whole worm</tissue>
    </source>
</reference>
<dbReference type="PANTHER" id="PTHR35574:SF4">
    <property type="entry name" value="CLC-LIKE PROTEIN"/>
    <property type="match status" value="1"/>
</dbReference>
<dbReference type="Pfam" id="PF07062">
    <property type="entry name" value="Clc-like"/>
    <property type="match status" value="1"/>
</dbReference>
<feature type="transmembrane region" description="Helical" evidence="1">
    <location>
        <begin position="205"/>
        <end position="232"/>
    </location>
</feature>
<dbReference type="Gene3D" id="1.20.140.150">
    <property type="match status" value="1"/>
</dbReference>
<keyword evidence="1" id="KW-0812">Transmembrane</keyword>
<dbReference type="EMBL" id="WIXE01005072">
    <property type="protein sequence ID" value="KAK5982467.1"/>
    <property type="molecule type" value="Genomic_DNA"/>
</dbReference>
<keyword evidence="1" id="KW-0472">Membrane</keyword>
<name>A0AAN8FWG8_TRICO</name>
<gene>
    <name evidence="2" type="ORF">GCK32_015349</name>
</gene>
<organism evidence="2 3">
    <name type="scientific">Trichostrongylus colubriformis</name>
    <name type="common">Black scour worm</name>
    <dbReference type="NCBI Taxonomy" id="6319"/>
    <lineage>
        <taxon>Eukaryota</taxon>
        <taxon>Metazoa</taxon>
        <taxon>Ecdysozoa</taxon>
        <taxon>Nematoda</taxon>
        <taxon>Chromadorea</taxon>
        <taxon>Rhabditida</taxon>
        <taxon>Rhabditina</taxon>
        <taxon>Rhabditomorpha</taxon>
        <taxon>Strongyloidea</taxon>
        <taxon>Trichostrongylidae</taxon>
        <taxon>Trichostrongylus</taxon>
    </lineage>
</organism>
<dbReference type="PANTHER" id="PTHR35574">
    <property type="entry name" value="PUTATIVE-RELATED"/>
    <property type="match status" value="1"/>
</dbReference>
<proteinExistence type="predicted"/>
<comment type="caution">
    <text evidence="2">The sequence shown here is derived from an EMBL/GenBank/DDBJ whole genome shotgun (WGS) entry which is preliminary data.</text>
</comment>
<dbReference type="AlphaFoldDB" id="A0AAN8FWG8"/>
<keyword evidence="1" id="KW-1133">Transmembrane helix</keyword>
<sequence length="280" mass="31344">MCLCVPQGQAFVIGPLHMYKIVLITSIVLIVAGMLLTAFSLFSPLWQIVDRPKFGEIHQHGLWWDCVESDGTLIPLPYTSSEQSSEQKEKQCLSKFDPIAQSNLRSMLEGNDESLKELLLHRFLPHHKAVIFFSLFTLLFGIIGIITGACSPCFPPNSLLYVVSIFMTGACSLLSDIIFIFGATKNNGTPEDVTSSDDIQNRLGIACYLHILGTSFFTLALIFSIGTAYLLISSNKGHEGCCTSKKDYIQEYRYQQDARTMFSCDRRTCRPIVVEEDDFL</sequence>
<evidence type="ECO:0000256" key="1">
    <source>
        <dbReference type="SAM" id="Phobius"/>
    </source>
</evidence>
<evidence type="ECO:0000313" key="2">
    <source>
        <dbReference type="EMBL" id="KAK5982467.1"/>
    </source>
</evidence>
<dbReference type="Proteomes" id="UP001331761">
    <property type="component" value="Unassembled WGS sequence"/>
</dbReference>
<feature type="transmembrane region" description="Helical" evidence="1">
    <location>
        <begin position="129"/>
        <end position="147"/>
    </location>
</feature>
<keyword evidence="3" id="KW-1185">Reference proteome</keyword>
<evidence type="ECO:0000313" key="3">
    <source>
        <dbReference type="Proteomes" id="UP001331761"/>
    </source>
</evidence>
<dbReference type="InterPro" id="IPR010761">
    <property type="entry name" value="Clc_prot-like"/>
</dbReference>
<protein>
    <submittedName>
        <fullName evidence="2">Uncharacterized protein</fullName>
    </submittedName>
</protein>
<feature type="transmembrane region" description="Helical" evidence="1">
    <location>
        <begin position="159"/>
        <end position="184"/>
    </location>
</feature>
<feature type="transmembrane region" description="Helical" evidence="1">
    <location>
        <begin position="21"/>
        <end position="42"/>
    </location>
</feature>